<dbReference type="AlphaFoldDB" id="A0A934VBM1"/>
<evidence type="ECO:0000313" key="3">
    <source>
        <dbReference type="Proteomes" id="UP000600139"/>
    </source>
</evidence>
<dbReference type="RefSeq" id="WP_200351220.1">
    <property type="nucleotide sequence ID" value="NZ_BAABHZ010000006.1"/>
</dbReference>
<dbReference type="EMBL" id="JAENIK010000011">
    <property type="protein sequence ID" value="MBK1816275.1"/>
    <property type="molecule type" value="Genomic_DNA"/>
</dbReference>
<name>A0A934VBM1_9BACT</name>
<reference evidence="2" key="1">
    <citation type="submission" date="2021-01" db="EMBL/GenBank/DDBJ databases">
        <title>Modified the classification status of verrucomicrobia.</title>
        <authorList>
            <person name="Feng X."/>
        </authorList>
    </citation>
    <scope>NUCLEOTIDE SEQUENCE</scope>
    <source>
        <strain evidence="2">JCM 18052</strain>
    </source>
</reference>
<proteinExistence type="predicted"/>
<gene>
    <name evidence="2" type="ORF">JIN84_11680</name>
</gene>
<evidence type="ECO:0008006" key="4">
    <source>
        <dbReference type="Google" id="ProtNLM"/>
    </source>
</evidence>
<organism evidence="2 3">
    <name type="scientific">Luteolibacter yonseiensis</name>
    <dbReference type="NCBI Taxonomy" id="1144680"/>
    <lineage>
        <taxon>Bacteria</taxon>
        <taxon>Pseudomonadati</taxon>
        <taxon>Verrucomicrobiota</taxon>
        <taxon>Verrucomicrobiia</taxon>
        <taxon>Verrucomicrobiales</taxon>
        <taxon>Verrucomicrobiaceae</taxon>
        <taxon>Luteolibacter</taxon>
    </lineage>
</organism>
<keyword evidence="1" id="KW-0732">Signal</keyword>
<sequence>MKPPYKIAAHLCVGLAAFLSAFSAGKWSGTEKPEILAPSPPGKSMEREAPDQIERAKRSMTVAEYQAAWDAVAAKKWGRRERTDWQLKLLKEWADKDLEGALKAAFSESWSRNPNSRMDAAAFYFHSAFAESFKNRTEEVWKLIQQKKPGILESAVLLKAWSATLFEHDQQLYFSYLREMKGGDFALALNASFQGAKDINALTKVLDLAEEKAGQGVPLEGLGTVMITKAAQDFTKEELMDRLKTPNTVLGEYYLSVASARLFRPGHSPGAGEIFSEIQEIPSDKRDRFAGRLVKFSDNPEIVRGSLDHFVAAGDWKFLDENAAESVRRMEEKADPVELAGWAATLPPREETSGMFHSGVEPYIRKAPEEAWRWIQEMEDGYWRDHALGEYSKVNLEVFNDPEKSATAIAQIQDPAYLETVKSWRASWEEKKRK</sequence>
<protein>
    <recommendedName>
        <fullName evidence="4">DUF4034 domain-containing protein</fullName>
    </recommendedName>
</protein>
<accession>A0A934VBM1</accession>
<dbReference type="Proteomes" id="UP000600139">
    <property type="component" value="Unassembled WGS sequence"/>
</dbReference>
<comment type="caution">
    <text evidence="2">The sequence shown here is derived from an EMBL/GenBank/DDBJ whole genome shotgun (WGS) entry which is preliminary data.</text>
</comment>
<evidence type="ECO:0000313" key="2">
    <source>
        <dbReference type="EMBL" id="MBK1816275.1"/>
    </source>
</evidence>
<feature type="chain" id="PRO_5037657699" description="DUF4034 domain-containing protein" evidence="1">
    <location>
        <begin position="24"/>
        <end position="434"/>
    </location>
</feature>
<keyword evidence="3" id="KW-1185">Reference proteome</keyword>
<feature type="signal peptide" evidence="1">
    <location>
        <begin position="1"/>
        <end position="23"/>
    </location>
</feature>
<evidence type="ECO:0000256" key="1">
    <source>
        <dbReference type="SAM" id="SignalP"/>
    </source>
</evidence>